<dbReference type="PROSITE" id="PS51318">
    <property type="entry name" value="TAT"/>
    <property type="match status" value="1"/>
</dbReference>
<dbReference type="InterPro" id="IPR018392">
    <property type="entry name" value="LysM"/>
</dbReference>
<dbReference type="Gene3D" id="3.10.350.10">
    <property type="entry name" value="LysM domain"/>
    <property type="match status" value="2"/>
</dbReference>
<dbReference type="InterPro" id="IPR050570">
    <property type="entry name" value="Cell_wall_metabolism_enzyme"/>
</dbReference>
<evidence type="ECO:0000313" key="3">
    <source>
        <dbReference type="EMBL" id="REC56331.1"/>
    </source>
</evidence>
<protein>
    <submittedName>
        <fullName evidence="3">LysM peptidoglycan-binding domain-containing protein</fullName>
    </submittedName>
</protein>
<feature type="compositionally biased region" description="Low complexity" evidence="1">
    <location>
        <begin position="150"/>
        <end position="166"/>
    </location>
</feature>
<dbReference type="EMBL" id="QOHR01000012">
    <property type="protein sequence ID" value="REC56331.1"/>
    <property type="molecule type" value="Genomic_DNA"/>
</dbReference>
<sequence>MTAPIPSTRRALFAGAACLALGACGGTLDVDLRPPELNTASAAQRAVAERPAPDARGVISYPTYQVAVARRGDTATEVAARVGLPARELARHNGIDPDTPLRQGEVLALPRRVAEPADAERGRVDVAALAGPALDSAEASAVDTETLPAARAAGEQAAAPQENAADTAERSAQPDGAAQRVAEREPIRHQVERGETAYSIARLYDVSVRALAEWNGLGPEFRVREGQYLLIPVALEAPRPRMAQTEAETPPPGTGSPTPPPPSASRPVPQEDPAPATETAAAAPEPEPAPDIGQTESAAEARMSMPVDGPIIRDFDKGRNNGIAIAADAGTPVRAAASGRVAAVTENTEDVAIVVIKHPENLLTVYVNLADITVSKGDAVARGDPIAAVAPGDPAFLHFEVTRGTERVDPTPYLNP</sequence>
<accession>A0A3D9BSK5</accession>
<feature type="region of interest" description="Disordered" evidence="1">
    <location>
        <begin position="242"/>
        <end position="300"/>
    </location>
</feature>
<dbReference type="CDD" id="cd12797">
    <property type="entry name" value="M23_peptidase"/>
    <property type="match status" value="1"/>
</dbReference>
<feature type="region of interest" description="Disordered" evidence="1">
    <location>
        <begin position="150"/>
        <end position="190"/>
    </location>
</feature>
<dbReference type="OrthoDB" id="9795421at2"/>
<organism evidence="3 4">
    <name type="scientific">Rhodosalinus sediminis</name>
    <dbReference type="NCBI Taxonomy" id="1940533"/>
    <lineage>
        <taxon>Bacteria</taxon>
        <taxon>Pseudomonadati</taxon>
        <taxon>Pseudomonadota</taxon>
        <taxon>Alphaproteobacteria</taxon>
        <taxon>Rhodobacterales</taxon>
        <taxon>Paracoccaceae</taxon>
        <taxon>Rhodosalinus</taxon>
    </lineage>
</organism>
<dbReference type="SMART" id="SM00257">
    <property type="entry name" value="LysM"/>
    <property type="match status" value="2"/>
</dbReference>
<dbReference type="InterPro" id="IPR011055">
    <property type="entry name" value="Dup_hybrid_motif"/>
</dbReference>
<dbReference type="Pfam" id="PF01551">
    <property type="entry name" value="Peptidase_M23"/>
    <property type="match status" value="1"/>
</dbReference>
<comment type="caution">
    <text evidence="3">The sequence shown here is derived from an EMBL/GenBank/DDBJ whole genome shotgun (WGS) entry which is preliminary data.</text>
</comment>
<dbReference type="PROSITE" id="PS51782">
    <property type="entry name" value="LYSM"/>
    <property type="match status" value="1"/>
</dbReference>
<dbReference type="Proteomes" id="UP000257131">
    <property type="component" value="Unassembled WGS sequence"/>
</dbReference>
<dbReference type="SUPFAM" id="SSF51261">
    <property type="entry name" value="Duplicated hybrid motif"/>
    <property type="match status" value="1"/>
</dbReference>
<gene>
    <name evidence="3" type="ORF">DRV84_09810</name>
</gene>
<keyword evidence="4" id="KW-1185">Reference proteome</keyword>
<dbReference type="CDD" id="cd00118">
    <property type="entry name" value="LysM"/>
    <property type="match status" value="1"/>
</dbReference>
<evidence type="ECO:0000259" key="2">
    <source>
        <dbReference type="PROSITE" id="PS51782"/>
    </source>
</evidence>
<dbReference type="PANTHER" id="PTHR21666:SF270">
    <property type="entry name" value="MUREIN HYDROLASE ACTIVATOR ENVC"/>
    <property type="match status" value="1"/>
</dbReference>
<feature type="compositionally biased region" description="Pro residues" evidence="1">
    <location>
        <begin position="249"/>
        <end position="264"/>
    </location>
</feature>
<dbReference type="InterPro" id="IPR036779">
    <property type="entry name" value="LysM_dom_sf"/>
</dbReference>
<name>A0A3D9BSK5_9RHOB</name>
<dbReference type="InterPro" id="IPR016047">
    <property type="entry name" value="M23ase_b-sheet_dom"/>
</dbReference>
<evidence type="ECO:0000256" key="1">
    <source>
        <dbReference type="SAM" id="MobiDB-lite"/>
    </source>
</evidence>
<feature type="compositionally biased region" description="Low complexity" evidence="1">
    <location>
        <begin position="271"/>
        <end position="284"/>
    </location>
</feature>
<dbReference type="Gene3D" id="2.70.70.10">
    <property type="entry name" value="Glucose Permease (Domain IIA)"/>
    <property type="match status" value="1"/>
</dbReference>
<feature type="domain" description="LysM" evidence="2">
    <location>
        <begin position="187"/>
        <end position="231"/>
    </location>
</feature>
<dbReference type="AlphaFoldDB" id="A0A3D9BSK5"/>
<dbReference type="InterPro" id="IPR006311">
    <property type="entry name" value="TAT_signal"/>
</dbReference>
<dbReference type="PANTHER" id="PTHR21666">
    <property type="entry name" value="PEPTIDASE-RELATED"/>
    <property type="match status" value="1"/>
</dbReference>
<dbReference type="GO" id="GO:0004222">
    <property type="term" value="F:metalloendopeptidase activity"/>
    <property type="evidence" value="ECO:0007669"/>
    <property type="project" value="TreeGrafter"/>
</dbReference>
<dbReference type="Pfam" id="PF01476">
    <property type="entry name" value="LysM"/>
    <property type="match status" value="2"/>
</dbReference>
<dbReference type="RefSeq" id="WP_115979879.1">
    <property type="nucleotide sequence ID" value="NZ_QOHR01000012.1"/>
</dbReference>
<evidence type="ECO:0000313" key="4">
    <source>
        <dbReference type="Proteomes" id="UP000257131"/>
    </source>
</evidence>
<proteinExistence type="predicted"/>
<reference evidence="3 4" key="1">
    <citation type="journal article" date="2017" name="Int. J. Syst. Evol. Microbiol.">
        <title>Rhodosalinus sediminis gen. nov., sp. nov., isolated from marine saltern.</title>
        <authorList>
            <person name="Guo L.Y."/>
            <person name="Ling S.K."/>
            <person name="Li C.M."/>
            <person name="Chen G.J."/>
            <person name="Du Z.J."/>
        </authorList>
    </citation>
    <scope>NUCLEOTIDE SEQUENCE [LARGE SCALE GENOMIC DNA]</scope>
    <source>
        <strain evidence="3 4">WDN1C137</strain>
    </source>
</reference>
<feature type="compositionally biased region" description="Basic and acidic residues" evidence="1">
    <location>
        <begin position="181"/>
        <end position="190"/>
    </location>
</feature>
<dbReference type="SUPFAM" id="SSF54106">
    <property type="entry name" value="LysM domain"/>
    <property type="match status" value="1"/>
</dbReference>